<dbReference type="Gene3D" id="3.40.50.300">
    <property type="entry name" value="P-loop containing nucleotide triphosphate hydrolases"/>
    <property type="match status" value="1"/>
</dbReference>
<keyword evidence="3" id="KW-0963">Cytoplasm</keyword>
<dbReference type="InterPro" id="IPR000641">
    <property type="entry name" value="CbxX/CfxQ"/>
</dbReference>
<reference evidence="7 8" key="1">
    <citation type="journal article" date="2015" name="Genome Biol. Evol.">
        <title>Characterization of Three Mycobacterium spp. with Potential Use in Bioremediation by Genome Sequencing and Comparative Genomics.</title>
        <authorList>
            <person name="Das S."/>
            <person name="Pettersson B.M."/>
            <person name="Behra P.R."/>
            <person name="Ramesh M."/>
            <person name="Dasgupta S."/>
            <person name="Bhattacharya A."/>
            <person name="Kirsebom L.A."/>
        </authorList>
    </citation>
    <scope>NUCLEOTIDE SEQUENCE [LARGE SCALE GENOMIC DNA]</scope>
    <source>
        <strain evidence="7 8">DSM 44075</strain>
    </source>
</reference>
<accession>A0A0J6VRN9</accession>
<evidence type="ECO:0000256" key="1">
    <source>
        <dbReference type="ARBA" id="ARBA00004496"/>
    </source>
</evidence>
<dbReference type="PANTHER" id="PTHR43392">
    <property type="entry name" value="AAA-TYPE ATPASE FAMILY PROTEIN / ANKYRIN REPEAT FAMILY PROTEIN"/>
    <property type="match status" value="1"/>
</dbReference>
<dbReference type="InterPro" id="IPR027417">
    <property type="entry name" value="P-loop_NTPase"/>
</dbReference>
<dbReference type="CDD" id="cd00009">
    <property type="entry name" value="AAA"/>
    <property type="match status" value="1"/>
</dbReference>
<dbReference type="Gene3D" id="1.25.40.10">
    <property type="entry name" value="Tetratricopeptide repeat domain"/>
    <property type="match status" value="1"/>
</dbReference>
<sequence length="593" mass="64308">MTSPTEQRRAFDAAMDSYRSGDRATALSIFTRVTADNPAMSDAWLGRLACGDQELDTLAGAHENSRALYRETRRIGLKAGELHAVIVAPLYLTLPVWSRATLTLAYASALIRAEQYAHAASLLDHPAITEDTQAAQWRQFITATLHYRTRRWPDLLAATAVSPPPEATYVLEPVSAAVAALTAAASASLGQFQTALDTADKIHTDNPYVAADVALTRGWCLRELGDPDAALAAFRAAAVEGKLLPAAQQAIDDPSYRLVVTDPETIATRTDKWDPATETSRAQRDAAALAEEQKEVLAHAKRRLDELIGLEGPKEQIAVWRTEIQIDQLMAAQGDETSSTGENHMVLEGPPGTAKTTFARIVAEILFGLGKIQRPEVMEVTEEDLVVGYVSQTAQRMKEVCEEALGGVLFIDEAYRLVPETEGHSFGKDAINTLLKYMEDFRDRLVVIVAGYPKEMRRFLAANPGLASRFNFTLTFTSYTADEIVAIGRHIAGKEKIAIAEEAWPMLHAEATRLRATPTDAGTALDIAGNGRYARKVVVACKRERARRLSSNTPEELAALAAADPSLLVVNTDDMARALASSQSGDISAAPAT</sequence>
<dbReference type="PATRIC" id="fig|1807.14.peg.3980"/>
<dbReference type="PANTHER" id="PTHR43392:SF2">
    <property type="entry name" value="AAA-TYPE ATPASE FAMILY PROTEIN _ ANKYRIN REPEAT FAMILY PROTEIN"/>
    <property type="match status" value="1"/>
</dbReference>
<evidence type="ECO:0000256" key="2">
    <source>
        <dbReference type="ARBA" id="ARBA00010378"/>
    </source>
</evidence>
<evidence type="ECO:0000259" key="6">
    <source>
        <dbReference type="SMART" id="SM00382"/>
    </source>
</evidence>
<dbReference type="Pfam" id="PF21545">
    <property type="entry name" value="T7SS_EccA1_N"/>
    <property type="match status" value="1"/>
</dbReference>
<dbReference type="InterPro" id="IPR023835">
    <property type="entry name" value="T7SS_EccA"/>
</dbReference>
<organism evidence="7 8">
    <name type="scientific">Mycolicibacterium obuense</name>
    <dbReference type="NCBI Taxonomy" id="1807"/>
    <lineage>
        <taxon>Bacteria</taxon>
        <taxon>Bacillati</taxon>
        <taxon>Actinomycetota</taxon>
        <taxon>Actinomycetes</taxon>
        <taxon>Mycobacteriales</taxon>
        <taxon>Mycobacteriaceae</taxon>
        <taxon>Mycolicibacterium</taxon>
    </lineage>
</organism>
<dbReference type="InterPro" id="IPR049078">
    <property type="entry name" value="T7SS_EccA1-like_N"/>
</dbReference>
<comment type="subcellular location">
    <subcellularLocation>
        <location evidence="1">Cytoplasm</location>
    </subcellularLocation>
</comment>
<dbReference type="Pfam" id="PF00004">
    <property type="entry name" value="AAA"/>
    <property type="match status" value="1"/>
</dbReference>
<dbReference type="GO" id="GO:0005524">
    <property type="term" value="F:ATP binding"/>
    <property type="evidence" value="ECO:0007669"/>
    <property type="project" value="UniProtKB-KW"/>
</dbReference>
<dbReference type="PRINTS" id="PR00819">
    <property type="entry name" value="CBXCFQXSUPER"/>
</dbReference>
<evidence type="ECO:0000256" key="3">
    <source>
        <dbReference type="ARBA" id="ARBA00022490"/>
    </source>
</evidence>
<evidence type="ECO:0000313" key="7">
    <source>
        <dbReference type="EMBL" id="KMO72859.1"/>
    </source>
</evidence>
<keyword evidence="5" id="KW-0067">ATP-binding</keyword>
<dbReference type="SMART" id="SM00382">
    <property type="entry name" value="AAA"/>
    <property type="match status" value="1"/>
</dbReference>
<dbReference type="FunFam" id="3.40.50.300:FF:000216">
    <property type="entry name" value="Type VII secretion ATPase EccA"/>
    <property type="match status" value="1"/>
</dbReference>
<protein>
    <submittedName>
        <fullName evidence="7">ESX-1 secretion system protein EccA1</fullName>
    </submittedName>
</protein>
<dbReference type="Proteomes" id="UP000036313">
    <property type="component" value="Unassembled WGS sequence"/>
</dbReference>
<dbReference type="InterPro" id="IPR003959">
    <property type="entry name" value="ATPase_AAA_core"/>
</dbReference>
<dbReference type="InterPro" id="IPR003593">
    <property type="entry name" value="AAA+_ATPase"/>
</dbReference>
<comment type="caution">
    <text evidence="7">The sequence shown here is derived from an EMBL/GenBank/DDBJ whole genome shotgun (WGS) entry which is preliminary data.</text>
</comment>
<name>A0A0J6VRN9_9MYCO</name>
<dbReference type="Gene3D" id="1.10.8.60">
    <property type="match status" value="1"/>
</dbReference>
<dbReference type="SUPFAM" id="SSF48452">
    <property type="entry name" value="TPR-like"/>
    <property type="match status" value="1"/>
</dbReference>
<dbReference type="SUPFAM" id="SSF52540">
    <property type="entry name" value="P-loop containing nucleoside triphosphate hydrolases"/>
    <property type="match status" value="1"/>
</dbReference>
<evidence type="ECO:0000256" key="4">
    <source>
        <dbReference type="ARBA" id="ARBA00022741"/>
    </source>
</evidence>
<feature type="domain" description="AAA+ ATPase" evidence="6">
    <location>
        <begin position="341"/>
        <end position="476"/>
    </location>
</feature>
<proteinExistence type="inferred from homology"/>
<evidence type="ECO:0000313" key="8">
    <source>
        <dbReference type="Proteomes" id="UP000036313"/>
    </source>
</evidence>
<gene>
    <name evidence="7" type="primary">eccA1_1</name>
    <name evidence="7" type="ORF">MOBUDSM44075_03953</name>
</gene>
<dbReference type="InterPro" id="IPR050773">
    <property type="entry name" value="CbxX/CfxQ_RuBisCO_ESX"/>
</dbReference>
<dbReference type="GO" id="GO:0016887">
    <property type="term" value="F:ATP hydrolysis activity"/>
    <property type="evidence" value="ECO:0007669"/>
    <property type="project" value="InterPro"/>
</dbReference>
<dbReference type="InterPro" id="IPR011990">
    <property type="entry name" value="TPR-like_helical_dom_sf"/>
</dbReference>
<dbReference type="RefSeq" id="WP_048424386.1">
    <property type="nucleotide sequence ID" value="NZ_JYNU01000028.1"/>
</dbReference>
<keyword evidence="4" id="KW-0547">Nucleotide-binding</keyword>
<evidence type="ECO:0000256" key="5">
    <source>
        <dbReference type="ARBA" id="ARBA00022840"/>
    </source>
</evidence>
<dbReference type="GO" id="GO:0005737">
    <property type="term" value="C:cytoplasm"/>
    <property type="evidence" value="ECO:0007669"/>
    <property type="project" value="UniProtKB-SubCell"/>
</dbReference>
<comment type="similarity">
    <text evidence="2">Belongs to the CbxX/CfxQ family.</text>
</comment>
<dbReference type="AlphaFoldDB" id="A0A0J6VRN9"/>
<dbReference type="EMBL" id="JYNU01000028">
    <property type="protein sequence ID" value="KMO72859.1"/>
    <property type="molecule type" value="Genomic_DNA"/>
</dbReference>
<dbReference type="NCBIfam" id="TIGR03922">
    <property type="entry name" value="T7SS_EccA"/>
    <property type="match status" value="1"/>
</dbReference>